<keyword evidence="4" id="KW-1185">Reference proteome</keyword>
<dbReference type="AlphaFoldDB" id="A0A8H9H8H6"/>
<feature type="region of interest" description="Disordered" evidence="1">
    <location>
        <begin position="349"/>
        <end position="547"/>
    </location>
</feature>
<feature type="transmembrane region" description="Helical" evidence="2">
    <location>
        <begin position="216"/>
        <end position="240"/>
    </location>
</feature>
<feature type="transmembrane region" description="Helical" evidence="2">
    <location>
        <begin position="38"/>
        <end position="61"/>
    </location>
</feature>
<feature type="compositionally biased region" description="Basic and acidic residues" evidence="1">
    <location>
        <begin position="276"/>
        <end position="299"/>
    </location>
</feature>
<evidence type="ECO:0000313" key="3">
    <source>
        <dbReference type="EMBL" id="GGO96934.1"/>
    </source>
</evidence>
<keyword evidence="2" id="KW-1133">Transmembrane helix</keyword>
<name>A0A8H9H8H6_9ACTO</name>
<comment type="caution">
    <text evidence="3">The sequence shown here is derived from an EMBL/GenBank/DDBJ whole genome shotgun (WGS) entry which is preliminary data.</text>
</comment>
<sequence length="547" mass="56416">MRRHGILGINAPFRPASRPGRGGPKAESEEFSVVNRRLLSAIVAAAGLIVIALAVCFATVWRPSSTIEATLPASPEQNYVVTAPGVLNLVDSSVTIKATAADGASPVVIAVGHEADAKAWLAQDPYLSVTGLTDEKTLQASPVTEACDSSGACSAATPSNADPTSSDLWSNKADGTGSVSAVVNVSSSDMVALVATDGSGPAPSVSLSWERTVSTWWFMPSLILGGLLILIGVFGLLLDFQNRRAEAERRNRAAERQARLDAADGVSTAAVPSIEDPDRPLTRREKRDKERAERQGEEWVDPRTGRVYVGGVEVPSIPSSSEALTAQGAGAASADTSIGATSYDPYAGMSASTPPSSGAAGALDGAGRGDSRPDQGDGMTAYDRPWEGVPERSWESSSEGSWDSPADRPWESTTASLRPLDPAPTATGDDQAPALRPYDGAREGDRGSGAGLAEPVDYFGTASREGDGAQALRPAPSMIPGSAPYFQVDDPRGSSASEALPASPPVDLPAYRAGSSGPSTEDLGELGLGRSTDGQGAGGARDDKETI</sequence>
<organism evidence="3 4">
    <name type="scientific">Actinomyces gaoshouyii</name>
    <dbReference type="NCBI Taxonomy" id="1960083"/>
    <lineage>
        <taxon>Bacteria</taxon>
        <taxon>Bacillati</taxon>
        <taxon>Actinomycetota</taxon>
        <taxon>Actinomycetes</taxon>
        <taxon>Actinomycetales</taxon>
        <taxon>Actinomycetaceae</taxon>
        <taxon>Actinomyces</taxon>
    </lineage>
</organism>
<dbReference type="Proteomes" id="UP000614239">
    <property type="component" value="Unassembled WGS sequence"/>
</dbReference>
<feature type="compositionally biased region" description="Basic and acidic residues" evidence="1">
    <location>
        <begin position="384"/>
        <end position="394"/>
    </location>
</feature>
<feature type="region of interest" description="Disordered" evidence="1">
    <location>
        <begin position="1"/>
        <end position="27"/>
    </location>
</feature>
<reference evidence="3" key="1">
    <citation type="journal article" date="2014" name="Int. J. Syst. Evol. Microbiol.">
        <title>Complete genome sequence of Corynebacterium casei LMG S-19264T (=DSM 44701T), isolated from a smear-ripened cheese.</title>
        <authorList>
            <consortium name="US DOE Joint Genome Institute (JGI-PGF)"/>
            <person name="Walter F."/>
            <person name="Albersmeier A."/>
            <person name="Kalinowski J."/>
            <person name="Ruckert C."/>
        </authorList>
    </citation>
    <scope>NUCLEOTIDE SEQUENCE</scope>
    <source>
        <strain evidence="3">CGMCC 4.7372</strain>
    </source>
</reference>
<evidence type="ECO:0000256" key="1">
    <source>
        <dbReference type="SAM" id="MobiDB-lite"/>
    </source>
</evidence>
<proteinExistence type="predicted"/>
<protein>
    <submittedName>
        <fullName evidence="3">Uncharacterized protein</fullName>
    </submittedName>
</protein>
<dbReference type="EMBL" id="BMNJ01000002">
    <property type="protein sequence ID" value="GGO96934.1"/>
    <property type="molecule type" value="Genomic_DNA"/>
</dbReference>
<keyword evidence="2" id="KW-0472">Membrane</keyword>
<gene>
    <name evidence="3" type="ORF">GCM10011612_08330</name>
</gene>
<feature type="compositionally biased region" description="Low complexity" evidence="1">
    <location>
        <begin position="395"/>
        <end position="404"/>
    </location>
</feature>
<feature type="region of interest" description="Disordered" evidence="1">
    <location>
        <begin position="256"/>
        <end position="299"/>
    </location>
</feature>
<keyword evidence="2" id="KW-0812">Transmembrane</keyword>
<accession>A0A8H9H8H6</accession>
<feature type="compositionally biased region" description="Low complexity" evidence="1">
    <location>
        <begin position="349"/>
        <end position="365"/>
    </location>
</feature>
<evidence type="ECO:0000313" key="4">
    <source>
        <dbReference type="Proteomes" id="UP000614239"/>
    </source>
</evidence>
<reference evidence="3" key="2">
    <citation type="submission" date="2020-09" db="EMBL/GenBank/DDBJ databases">
        <authorList>
            <person name="Sun Q."/>
            <person name="Zhou Y."/>
        </authorList>
    </citation>
    <scope>NUCLEOTIDE SEQUENCE</scope>
    <source>
        <strain evidence="3">CGMCC 4.7372</strain>
    </source>
</reference>
<evidence type="ECO:0000256" key="2">
    <source>
        <dbReference type="SAM" id="Phobius"/>
    </source>
</evidence>